<feature type="domain" description="KIB1-4 beta-propeller" evidence="2">
    <location>
        <begin position="120"/>
        <end position="275"/>
    </location>
</feature>
<dbReference type="InterPro" id="IPR005174">
    <property type="entry name" value="KIB1-4_b-propeller"/>
</dbReference>
<reference evidence="3" key="1">
    <citation type="submission" date="2023-02" db="EMBL/GenBank/DDBJ databases">
        <title>Genome of toxic invasive species Heracleum sosnowskyi carries increased number of genes despite the absence of recent whole-genome duplications.</title>
        <authorList>
            <person name="Schelkunov M."/>
            <person name="Shtratnikova V."/>
            <person name="Makarenko M."/>
            <person name="Klepikova A."/>
            <person name="Omelchenko D."/>
            <person name="Novikova G."/>
            <person name="Obukhova E."/>
            <person name="Bogdanov V."/>
            <person name="Penin A."/>
            <person name="Logacheva M."/>
        </authorList>
    </citation>
    <scope>NUCLEOTIDE SEQUENCE</scope>
    <source>
        <strain evidence="3">Hsosn_3</strain>
        <tissue evidence="3">Leaf</tissue>
    </source>
</reference>
<keyword evidence="4" id="KW-1185">Reference proteome</keyword>
<name>A0AAD8IVE1_9APIA</name>
<dbReference type="InterPro" id="IPR036047">
    <property type="entry name" value="F-box-like_dom_sf"/>
</dbReference>
<evidence type="ECO:0000259" key="1">
    <source>
        <dbReference type="Pfam" id="PF00646"/>
    </source>
</evidence>
<reference evidence="3" key="2">
    <citation type="submission" date="2023-05" db="EMBL/GenBank/DDBJ databases">
        <authorList>
            <person name="Schelkunov M.I."/>
        </authorList>
    </citation>
    <scope>NUCLEOTIDE SEQUENCE</scope>
    <source>
        <strain evidence="3">Hsosn_3</strain>
        <tissue evidence="3">Leaf</tissue>
    </source>
</reference>
<feature type="domain" description="F-box" evidence="1">
    <location>
        <begin position="12"/>
        <end position="45"/>
    </location>
</feature>
<gene>
    <name evidence="3" type="ORF">POM88_011402</name>
</gene>
<evidence type="ECO:0000313" key="3">
    <source>
        <dbReference type="EMBL" id="KAK1392346.1"/>
    </source>
</evidence>
<evidence type="ECO:0000259" key="2">
    <source>
        <dbReference type="Pfam" id="PF03478"/>
    </source>
</evidence>
<proteinExistence type="predicted"/>
<dbReference type="Pfam" id="PF03478">
    <property type="entry name" value="Beta-prop_KIB1-4"/>
    <property type="match status" value="1"/>
</dbReference>
<evidence type="ECO:0000313" key="4">
    <source>
        <dbReference type="Proteomes" id="UP001237642"/>
    </source>
</evidence>
<dbReference type="Gene3D" id="1.20.1280.50">
    <property type="match status" value="1"/>
</dbReference>
<dbReference type="Proteomes" id="UP001237642">
    <property type="component" value="Unassembled WGS sequence"/>
</dbReference>
<dbReference type="Pfam" id="PF00646">
    <property type="entry name" value="F-box"/>
    <property type="match status" value="1"/>
</dbReference>
<evidence type="ECO:0008006" key="5">
    <source>
        <dbReference type="Google" id="ProtNLM"/>
    </source>
</evidence>
<dbReference type="SUPFAM" id="SSF81383">
    <property type="entry name" value="F-box domain"/>
    <property type="match status" value="1"/>
</dbReference>
<dbReference type="InterPro" id="IPR001810">
    <property type="entry name" value="F-box_dom"/>
</dbReference>
<organism evidence="3 4">
    <name type="scientific">Heracleum sosnowskyi</name>
    <dbReference type="NCBI Taxonomy" id="360622"/>
    <lineage>
        <taxon>Eukaryota</taxon>
        <taxon>Viridiplantae</taxon>
        <taxon>Streptophyta</taxon>
        <taxon>Embryophyta</taxon>
        <taxon>Tracheophyta</taxon>
        <taxon>Spermatophyta</taxon>
        <taxon>Magnoliopsida</taxon>
        <taxon>eudicotyledons</taxon>
        <taxon>Gunneridae</taxon>
        <taxon>Pentapetalae</taxon>
        <taxon>asterids</taxon>
        <taxon>campanulids</taxon>
        <taxon>Apiales</taxon>
        <taxon>Apiaceae</taxon>
        <taxon>Apioideae</taxon>
        <taxon>apioid superclade</taxon>
        <taxon>Tordylieae</taxon>
        <taxon>Tordyliinae</taxon>
        <taxon>Heracleum</taxon>
    </lineage>
</organism>
<dbReference type="PANTHER" id="PTHR44259:SF114">
    <property type="entry name" value="OS06G0707300 PROTEIN"/>
    <property type="match status" value="1"/>
</dbReference>
<dbReference type="PANTHER" id="PTHR44259">
    <property type="entry name" value="OS07G0183000 PROTEIN-RELATED"/>
    <property type="match status" value="1"/>
</dbReference>
<dbReference type="EMBL" id="JAUIZM010000003">
    <property type="protein sequence ID" value="KAK1392346.1"/>
    <property type="molecule type" value="Genomic_DNA"/>
</dbReference>
<comment type="caution">
    <text evidence="3">The sequence shown here is derived from an EMBL/GenBank/DDBJ whole genome shotgun (WGS) entry which is preliminary data.</text>
</comment>
<dbReference type="InterPro" id="IPR050942">
    <property type="entry name" value="F-box_BR-signaling"/>
</dbReference>
<protein>
    <recommendedName>
        <fullName evidence="5">F-box domain-containing protein</fullName>
    </recommendedName>
</protein>
<dbReference type="AlphaFoldDB" id="A0AAD8IVE1"/>
<accession>A0AAD8IVE1</accession>
<sequence length="368" mass="42763">MQGTDVMRSVSWSELLSDLLRDIMGRLCLTDQVRFRAVCKSWHDVSPIHTIFNSWHQSTSISSWFVHLDCTSRKPTSMIEIRLYAPFHSMSNPISTHTISLTELGIPIPSDWTNIRIFCKFSWLFISVRDREKIYFILFSPLTKTLRQLPPCLNSSVWDFEQSMSSDPESADCVFLLLDACSSRNMLTISTYRKDDVEWTVKRFRKDKRFVHCQLLPMYDKGIFYIVSPLGQLSTYDVDKNEIKSVNSSTDYDLANNYRSFNARCNLFLVNGELMFNFGSKANTRTKRYDQLNKIWIPVKRDSAIVKAQKPHSSGNMIEFLSSGCLISSLESSDMDQFMRSSPEFVFETGAKYTYERNLFFWLKPPSH</sequence>